<proteinExistence type="predicted"/>
<reference evidence="1" key="1">
    <citation type="journal article" date="2020" name="Fungal Divers.">
        <title>Resolving the Mortierellaceae phylogeny through synthesis of multi-gene phylogenetics and phylogenomics.</title>
        <authorList>
            <person name="Vandepol N."/>
            <person name="Liber J."/>
            <person name="Desiro A."/>
            <person name="Na H."/>
            <person name="Kennedy M."/>
            <person name="Barry K."/>
            <person name="Grigoriev I.V."/>
            <person name="Miller A.N."/>
            <person name="O'Donnell K."/>
            <person name="Stajich J.E."/>
            <person name="Bonito G."/>
        </authorList>
    </citation>
    <scope>NUCLEOTIDE SEQUENCE</scope>
    <source>
        <strain evidence="1">NRRL 2769</strain>
    </source>
</reference>
<evidence type="ECO:0000313" key="2">
    <source>
        <dbReference type="Proteomes" id="UP000703661"/>
    </source>
</evidence>
<accession>A0A9P6SS84</accession>
<name>A0A9P6SS84_9FUNG</name>
<feature type="non-terminal residue" evidence="1">
    <location>
        <position position="52"/>
    </location>
</feature>
<comment type="caution">
    <text evidence="1">The sequence shown here is derived from an EMBL/GenBank/DDBJ whole genome shotgun (WGS) entry which is preliminary data.</text>
</comment>
<dbReference type="OrthoDB" id="10530843at2759"/>
<dbReference type="AlphaFoldDB" id="A0A9P6SS84"/>
<sequence length="52" mass="5264">MSTTNGTPVGPGVSLANEVSNAENLISTMAQEYAAGAQCCNQTPCFIGCPVD</sequence>
<dbReference type="Proteomes" id="UP000703661">
    <property type="component" value="Unassembled WGS sequence"/>
</dbReference>
<keyword evidence="2" id="KW-1185">Reference proteome</keyword>
<protein>
    <submittedName>
        <fullName evidence="1">Uncharacterized protein</fullName>
    </submittedName>
</protein>
<gene>
    <name evidence="1" type="ORF">BGZ80_007405</name>
</gene>
<evidence type="ECO:0000313" key="1">
    <source>
        <dbReference type="EMBL" id="KAF9995825.1"/>
    </source>
</evidence>
<dbReference type="EMBL" id="JAAAID010003788">
    <property type="protein sequence ID" value="KAF9995825.1"/>
    <property type="molecule type" value="Genomic_DNA"/>
</dbReference>
<organism evidence="1 2">
    <name type="scientific">Entomortierella chlamydospora</name>
    <dbReference type="NCBI Taxonomy" id="101097"/>
    <lineage>
        <taxon>Eukaryota</taxon>
        <taxon>Fungi</taxon>
        <taxon>Fungi incertae sedis</taxon>
        <taxon>Mucoromycota</taxon>
        <taxon>Mortierellomycotina</taxon>
        <taxon>Mortierellomycetes</taxon>
        <taxon>Mortierellales</taxon>
        <taxon>Mortierellaceae</taxon>
        <taxon>Entomortierella</taxon>
    </lineage>
</organism>